<protein>
    <recommendedName>
        <fullName evidence="3">histidine kinase</fullName>
        <ecNumber evidence="3">2.7.13.3</ecNumber>
    </recommendedName>
</protein>
<keyword evidence="7" id="KW-1133">Transmembrane helix</keyword>
<dbReference type="PROSITE" id="PS50109">
    <property type="entry name" value="HIS_KIN"/>
    <property type="match status" value="1"/>
</dbReference>
<keyword evidence="7" id="KW-0472">Membrane</keyword>
<dbReference type="InterPro" id="IPR005467">
    <property type="entry name" value="His_kinase_dom"/>
</dbReference>
<feature type="transmembrane region" description="Helical" evidence="7">
    <location>
        <begin position="164"/>
        <end position="183"/>
    </location>
</feature>
<keyword evidence="7" id="KW-0812">Transmembrane</keyword>
<evidence type="ECO:0000259" key="8">
    <source>
        <dbReference type="PROSITE" id="PS50109"/>
    </source>
</evidence>
<dbReference type="Pfam" id="PF00672">
    <property type="entry name" value="HAMP"/>
    <property type="match status" value="1"/>
</dbReference>
<evidence type="ECO:0000256" key="6">
    <source>
        <dbReference type="ARBA" id="ARBA00022777"/>
    </source>
</evidence>
<comment type="catalytic activity">
    <reaction evidence="1">
        <text>ATP + protein L-histidine = ADP + protein N-phospho-L-histidine.</text>
        <dbReference type="EC" id="2.7.13.3"/>
    </reaction>
</comment>
<dbReference type="PANTHER" id="PTHR43065">
    <property type="entry name" value="SENSOR HISTIDINE KINASE"/>
    <property type="match status" value="1"/>
</dbReference>
<dbReference type="RefSeq" id="WP_267928595.1">
    <property type="nucleotide sequence ID" value="NZ_AP024233.1"/>
</dbReference>
<evidence type="ECO:0000256" key="2">
    <source>
        <dbReference type="ARBA" id="ARBA00004370"/>
    </source>
</evidence>
<dbReference type="PANTHER" id="PTHR43065:SF42">
    <property type="entry name" value="TWO-COMPONENT SENSOR PPRA"/>
    <property type="match status" value="1"/>
</dbReference>
<evidence type="ECO:0000256" key="7">
    <source>
        <dbReference type="SAM" id="Phobius"/>
    </source>
</evidence>
<dbReference type="Gene3D" id="1.10.287.130">
    <property type="match status" value="1"/>
</dbReference>
<reference evidence="10" key="1">
    <citation type="submission" date="2020-12" db="EMBL/GenBank/DDBJ databases">
        <title>Desulfobium dissulfuricans gen. nov., sp. nov., a novel mesophilic, sulfate-reducing bacterium isolated from a deep-sea hydrothermal vent.</title>
        <authorList>
            <person name="Hashimoto Y."/>
            <person name="Tame A."/>
            <person name="Sawayama S."/>
            <person name="Miyazaki J."/>
            <person name="Takai K."/>
            <person name="Nakagawa S."/>
        </authorList>
    </citation>
    <scope>NUCLEOTIDE SEQUENCE</scope>
    <source>
        <strain evidence="10">GF1</strain>
    </source>
</reference>
<feature type="domain" description="HAMP" evidence="9">
    <location>
        <begin position="184"/>
        <end position="237"/>
    </location>
</feature>
<evidence type="ECO:0000256" key="3">
    <source>
        <dbReference type="ARBA" id="ARBA00012438"/>
    </source>
</evidence>
<name>A0A915XKT4_9BACT</name>
<dbReference type="InterPro" id="IPR036890">
    <property type="entry name" value="HATPase_C_sf"/>
</dbReference>
<dbReference type="Pfam" id="PF00512">
    <property type="entry name" value="HisKA"/>
    <property type="match status" value="1"/>
</dbReference>
<dbReference type="Pfam" id="PF02518">
    <property type="entry name" value="HATPase_c"/>
    <property type="match status" value="1"/>
</dbReference>
<dbReference type="GO" id="GO:0000155">
    <property type="term" value="F:phosphorelay sensor kinase activity"/>
    <property type="evidence" value="ECO:0007669"/>
    <property type="project" value="InterPro"/>
</dbReference>
<keyword evidence="11" id="KW-1185">Reference proteome</keyword>
<dbReference type="AlphaFoldDB" id="A0A915XKT4"/>
<dbReference type="SMART" id="SM00304">
    <property type="entry name" value="HAMP"/>
    <property type="match status" value="1"/>
</dbReference>
<evidence type="ECO:0000256" key="1">
    <source>
        <dbReference type="ARBA" id="ARBA00000085"/>
    </source>
</evidence>
<dbReference type="SMART" id="SM00388">
    <property type="entry name" value="HisKA"/>
    <property type="match status" value="1"/>
</dbReference>
<sequence length="471" mass="52811">MRINQRSKLILSCVTHFLILGILCVVPFRDFRQFNTGLENMELYSRLNVLVELLRQTEENYLLYHSEHALKKNRELIRQLGLKMEKLPLTRDLELSRKTQLEELARYGQLMDELAATTEVQAWPEPLTRDIGRIGDQLQTFGRQLLLQCQARQRAMVERFKQRLLIIVALSAMISILISLSIWRGVFQPLKKLEQAALDIARGTFRPIVTDQRGDDETQTVFKAFNHMVRELEEDQKRLIESHKLSSLGTLAAGAAHQLNNPLNNIATSSQIGLAELESGDPEITSQMLETIHNEAMRAGRIVSSLLDFSRDHEFFPRLVALADVVEQAVKLAANEIPETVQVEIAIPEDITLRLDRHKMTEVILNLLLNGVQAIGEGPGTISFSAASQPERHRVVLRVRDTGCGIDPADLGRIFDPFFTTKNEGEGSGLGLAVVYGIINKHGGSISVESEMGLGTLFLITLPLPEQEVSS</sequence>
<dbReference type="KEGG" id="ddu:GF1_10720"/>
<dbReference type="PROSITE" id="PS50885">
    <property type="entry name" value="HAMP"/>
    <property type="match status" value="1"/>
</dbReference>
<evidence type="ECO:0000313" key="10">
    <source>
        <dbReference type="EMBL" id="BCO08696.1"/>
    </source>
</evidence>
<dbReference type="PRINTS" id="PR00344">
    <property type="entry name" value="BCTRLSENSOR"/>
</dbReference>
<keyword evidence="4" id="KW-0597">Phosphoprotein</keyword>
<dbReference type="SUPFAM" id="SSF47384">
    <property type="entry name" value="Homodimeric domain of signal transducing histidine kinase"/>
    <property type="match status" value="1"/>
</dbReference>
<evidence type="ECO:0000256" key="4">
    <source>
        <dbReference type="ARBA" id="ARBA00022553"/>
    </source>
</evidence>
<dbReference type="InterPro" id="IPR036097">
    <property type="entry name" value="HisK_dim/P_sf"/>
</dbReference>
<keyword evidence="5" id="KW-0808">Transferase</keyword>
<feature type="domain" description="Histidine kinase" evidence="8">
    <location>
        <begin position="254"/>
        <end position="466"/>
    </location>
</feature>
<accession>A0A915XKT4</accession>
<keyword evidence="6 10" id="KW-0418">Kinase</keyword>
<comment type="subcellular location">
    <subcellularLocation>
        <location evidence="2">Membrane</location>
    </subcellularLocation>
</comment>
<dbReference type="Gene3D" id="3.30.565.10">
    <property type="entry name" value="Histidine kinase-like ATPase, C-terminal domain"/>
    <property type="match status" value="1"/>
</dbReference>
<dbReference type="InterPro" id="IPR003660">
    <property type="entry name" value="HAMP_dom"/>
</dbReference>
<gene>
    <name evidence="10" type="ORF">GF1_10720</name>
</gene>
<dbReference type="SMART" id="SM00387">
    <property type="entry name" value="HATPase_c"/>
    <property type="match status" value="1"/>
</dbReference>
<dbReference type="InterPro" id="IPR003594">
    <property type="entry name" value="HATPase_dom"/>
</dbReference>
<evidence type="ECO:0000259" key="9">
    <source>
        <dbReference type="PROSITE" id="PS50885"/>
    </source>
</evidence>
<dbReference type="EC" id="2.7.13.3" evidence="3"/>
<dbReference type="SUPFAM" id="SSF158472">
    <property type="entry name" value="HAMP domain-like"/>
    <property type="match status" value="1"/>
</dbReference>
<dbReference type="Proteomes" id="UP001063350">
    <property type="component" value="Chromosome"/>
</dbReference>
<dbReference type="EMBL" id="AP024233">
    <property type="protein sequence ID" value="BCO08696.1"/>
    <property type="molecule type" value="Genomic_DNA"/>
</dbReference>
<dbReference type="CDD" id="cd06225">
    <property type="entry name" value="HAMP"/>
    <property type="match status" value="1"/>
</dbReference>
<dbReference type="SUPFAM" id="SSF55874">
    <property type="entry name" value="ATPase domain of HSP90 chaperone/DNA topoisomerase II/histidine kinase"/>
    <property type="match status" value="1"/>
</dbReference>
<dbReference type="InterPro" id="IPR004358">
    <property type="entry name" value="Sig_transdc_His_kin-like_C"/>
</dbReference>
<evidence type="ECO:0000313" key="11">
    <source>
        <dbReference type="Proteomes" id="UP001063350"/>
    </source>
</evidence>
<proteinExistence type="predicted"/>
<organism evidence="10 11">
    <name type="scientific">Desulfolithobacter dissulfuricans</name>
    <dbReference type="NCBI Taxonomy" id="2795293"/>
    <lineage>
        <taxon>Bacteria</taxon>
        <taxon>Pseudomonadati</taxon>
        <taxon>Thermodesulfobacteriota</taxon>
        <taxon>Desulfobulbia</taxon>
        <taxon>Desulfobulbales</taxon>
        <taxon>Desulfobulbaceae</taxon>
        <taxon>Desulfolithobacter</taxon>
    </lineage>
</organism>
<dbReference type="InterPro" id="IPR003661">
    <property type="entry name" value="HisK_dim/P_dom"/>
</dbReference>
<dbReference type="CDD" id="cd00082">
    <property type="entry name" value="HisKA"/>
    <property type="match status" value="1"/>
</dbReference>
<evidence type="ECO:0000256" key="5">
    <source>
        <dbReference type="ARBA" id="ARBA00022679"/>
    </source>
</evidence>
<dbReference type="Gene3D" id="6.10.340.10">
    <property type="match status" value="1"/>
</dbReference>
<dbReference type="GO" id="GO:0016020">
    <property type="term" value="C:membrane"/>
    <property type="evidence" value="ECO:0007669"/>
    <property type="project" value="UniProtKB-SubCell"/>
</dbReference>